<evidence type="ECO:0000313" key="3">
    <source>
        <dbReference type="EMBL" id="KAK5991878.1"/>
    </source>
</evidence>
<comment type="caution">
    <text evidence="3">The sequence shown here is derived from an EMBL/GenBank/DDBJ whole genome shotgun (WGS) entry which is preliminary data.</text>
</comment>
<evidence type="ECO:0000313" key="4">
    <source>
        <dbReference type="Proteomes" id="UP001338125"/>
    </source>
</evidence>
<reference evidence="3 4" key="1">
    <citation type="submission" date="2024-01" db="EMBL/GenBank/DDBJ databases">
        <title>Complete genome of Cladobotryum mycophilum ATHUM6906.</title>
        <authorList>
            <person name="Christinaki A.C."/>
            <person name="Myridakis A.I."/>
            <person name="Kouvelis V.N."/>
        </authorList>
    </citation>
    <scope>NUCLEOTIDE SEQUENCE [LARGE SCALE GENOMIC DNA]</scope>
    <source>
        <strain evidence="3 4">ATHUM6906</strain>
    </source>
</reference>
<keyword evidence="2" id="KW-1133">Transmembrane helix</keyword>
<feature type="transmembrane region" description="Helical" evidence="2">
    <location>
        <begin position="162"/>
        <end position="185"/>
    </location>
</feature>
<accession>A0ABR0SIC1</accession>
<evidence type="ECO:0000256" key="1">
    <source>
        <dbReference type="SAM" id="MobiDB-lite"/>
    </source>
</evidence>
<feature type="region of interest" description="Disordered" evidence="1">
    <location>
        <begin position="1"/>
        <end position="44"/>
    </location>
</feature>
<evidence type="ECO:0000256" key="2">
    <source>
        <dbReference type="SAM" id="Phobius"/>
    </source>
</evidence>
<dbReference type="EMBL" id="JAVFKD010000012">
    <property type="protein sequence ID" value="KAK5991878.1"/>
    <property type="molecule type" value="Genomic_DNA"/>
</dbReference>
<keyword evidence="2" id="KW-0812">Transmembrane</keyword>
<keyword evidence="4" id="KW-1185">Reference proteome</keyword>
<gene>
    <name evidence="3" type="ORF">PT974_05265</name>
</gene>
<dbReference type="Proteomes" id="UP001338125">
    <property type="component" value="Unassembled WGS sequence"/>
</dbReference>
<name>A0ABR0SIC1_9HYPO</name>
<protein>
    <submittedName>
        <fullName evidence="3">Uncharacterized protein</fullName>
    </submittedName>
</protein>
<organism evidence="3 4">
    <name type="scientific">Cladobotryum mycophilum</name>
    <dbReference type="NCBI Taxonomy" id="491253"/>
    <lineage>
        <taxon>Eukaryota</taxon>
        <taxon>Fungi</taxon>
        <taxon>Dikarya</taxon>
        <taxon>Ascomycota</taxon>
        <taxon>Pezizomycotina</taxon>
        <taxon>Sordariomycetes</taxon>
        <taxon>Hypocreomycetidae</taxon>
        <taxon>Hypocreales</taxon>
        <taxon>Hypocreaceae</taxon>
        <taxon>Cladobotryum</taxon>
    </lineage>
</organism>
<sequence length="235" mass="26817">MAVSSNQDNSFPPDVEKLAGQSPETEVSEVALSQPKDGTVGKDAKDSKLSIRDCLAMLGQHRKSAMCHIKHYCKCSAFCENDAEESATKADGVFVPFNKCDNHHCYFFKEKVGKGRAVADLNAMQSLLDEIRLSERAWVPKPGDEMAPLLYFYFSGMYVERFVIVPLWLGIPILVLMPVFGYLWYRMGWLLAKRCQRAVKRQLERLKEGDGLDLEQLNAWYFKVLPYVVIKRRKP</sequence>
<proteinExistence type="predicted"/>
<keyword evidence="2" id="KW-0472">Membrane</keyword>
<feature type="compositionally biased region" description="Polar residues" evidence="1">
    <location>
        <begin position="1"/>
        <end position="10"/>
    </location>
</feature>